<gene>
    <name evidence="2" type="ORF">EYF80_009543</name>
</gene>
<evidence type="ECO:0000313" key="3">
    <source>
        <dbReference type="Proteomes" id="UP000314294"/>
    </source>
</evidence>
<protein>
    <submittedName>
        <fullName evidence="2">Uncharacterized protein</fullName>
    </submittedName>
</protein>
<organism evidence="2 3">
    <name type="scientific">Liparis tanakae</name>
    <name type="common">Tanaka's snailfish</name>
    <dbReference type="NCBI Taxonomy" id="230148"/>
    <lineage>
        <taxon>Eukaryota</taxon>
        <taxon>Metazoa</taxon>
        <taxon>Chordata</taxon>
        <taxon>Craniata</taxon>
        <taxon>Vertebrata</taxon>
        <taxon>Euteleostomi</taxon>
        <taxon>Actinopterygii</taxon>
        <taxon>Neopterygii</taxon>
        <taxon>Teleostei</taxon>
        <taxon>Neoteleostei</taxon>
        <taxon>Acanthomorphata</taxon>
        <taxon>Eupercaria</taxon>
        <taxon>Perciformes</taxon>
        <taxon>Cottioidei</taxon>
        <taxon>Cottales</taxon>
        <taxon>Liparidae</taxon>
        <taxon>Liparis</taxon>
    </lineage>
</organism>
<dbReference type="AlphaFoldDB" id="A0A4Z2IRI4"/>
<proteinExistence type="predicted"/>
<accession>A0A4Z2IRI4</accession>
<dbReference type="OrthoDB" id="10673354at2759"/>
<feature type="region of interest" description="Disordered" evidence="1">
    <location>
        <begin position="1"/>
        <end position="20"/>
    </location>
</feature>
<feature type="region of interest" description="Disordered" evidence="1">
    <location>
        <begin position="130"/>
        <end position="178"/>
    </location>
</feature>
<sequence>MAEERRSGGQSKLLCKGCEGGEGGLEGEAGGGGGGGGAMPSYNWQLATLSHPHQGLIKYASWGLGWMSTENKREPHQRGLWLGGRGVGGGLAPLRSFLPPPQGARHSVYQWQAKPDDEAACTANAVFEEGRGSPRGGQQGNEALSTSVFGNAGMFPGGDRGDRPGASEGVPSVCSPTVPEPCGPACLAPANVTDLQQPSTPPSHTS</sequence>
<name>A0A4Z2IRI4_9TELE</name>
<evidence type="ECO:0000256" key="1">
    <source>
        <dbReference type="SAM" id="MobiDB-lite"/>
    </source>
</evidence>
<dbReference type="Proteomes" id="UP000314294">
    <property type="component" value="Unassembled WGS sequence"/>
</dbReference>
<evidence type="ECO:0000313" key="2">
    <source>
        <dbReference type="EMBL" id="TNN80218.1"/>
    </source>
</evidence>
<dbReference type="EMBL" id="SRLO01000056">
    <property type="protein sequence ID" value="TNN80218.1"/>
    <property type="molecule type" value="Genomic_DNA"/>
</dbReference>
<reference evidence="2 3" key="1">
    <citation type="submission" date="2019-03" db="EMBL/GenBank/DDBJ databases">
        <title>First draft genome of Liparis tanakae, snailfish: a comprehensive survey of snailfish specific genes.</title>
        <authorList>
            <person name="Kim W."/>
            <person name="Song I."/>
            <person name="Jeong J.-H."/>
            <person name="Kim D."/>
            <person name="Kim S."/>
            <person name="Ryu S."/>
            <person name="Song J.Y."/>
            <person name="Lee S.K."/>
        </authorList>
    </citation>
    <scope>NUCLEOTIDE SEQUENCE [LARGE SCALE GENOMIC DNA]</scope>
    <source>
        <tissue evidence="2">Muscle</tissue>
    </source>
</reference>
<feature type="compositionally biased region" description="Polar residues" evidence="1">
    <location>
        <begin position="140"/>
        <end position="149"/>
    </location>
</feature>
<keyword evidence="3" id="KW-1185">Reference proteome</keyword>
<comment type="caution">
    <text evidence="2">The sequence shown here is derived from an EMBL/GenBank/DDBJ whole genome shotgun (WGS) entry which is preliminary data.</text>
</comment>